<evidence type="ECO:0000313" key="1">
    <source>
        <dbReference type="EMBL" id="JAH02863.1"/>
    </source>
</evidence>
<sequence>MVIKPSCSVHMTLSGHCLRELSCWTDHSPSLQVDMQVSLIPFKAWGIH</sequence>
<reference evidence="1" key="2">
    <citation type="journal article" date="2015" name="Fish Shellfish Immunol.">
        <title>Early steps in the European eel (Anguilla anguilla)-Vibrio vulnificus interaction in the gills: Role of the RtxA13 toxin.</title>
        <authorList>
            <person name="Callol A."/>
            <person name="Pajuelo D."/>
            <person name="Ebbesson L."/>
            <person name="Teles M."/>
            <person name="MacKenzie S."/>
            <person name="Amaro C."/>
        </authorList>
    </citation>
    <scope>NUCLEOTIDE SEQUENCE</scope>
</reference>
<proteinExistence type="predicted"/>
<accession>A0A0E9PGA0</accession>
<dbReference type="AlphaFoldDB" id="A0A0E9PGA0"/>
<organism evidence="1">
    <name type="scientific">Anguilla anguilla</name>
    <name type="common">European freshwater eel</name>
    <name type="synonym">Muraena anguilla</name>
    <dbReference type="NCBI Taxonomy" id="7936"/>
    <lineage>
        <taxon>Eukaryota</taxon>
        <taxon>Metazoa</taxon>
        <taxon>Chordata</taxon>
        <taxon>Craniata</taxon>
        <taxon>Vertebrata</taxon>
        <taxon>Euteleostomi</taxon>
        <taxon>Actinopterygii</taxon>
        <taxon>Neopterygii</taxon>
        <taxon>Teleostei</taxon>
        <taxon>Anguilliformes</taxon>
        <taxon>Anguillidae</taxon>
        <taxon>Anguilla</taxon>
    </lineage>
</organism>
<name>A0A0E9PGA0_ANGAN</name>
<reference evidence="1" key="1">
    <citation type="submission" date="2014-11" db="EMBL/GenBank/DDBJ databases">
        <authorList>
            <person name="Amaro Gonzalez C."/>
        </authorList>
    </citation>
    <scope>NUCLEOTIDE SEQUENCE</scope>
</reference>
<dbReference type="EMBL" id="GBXM01105714">
    <property type="protein sequence ID" value="JAH02863.1"/>
    <property type="molecule type" value="Transcribed_RNA"/>
</dbReference>
<protein>
    <submittedName>
        <fullName evidence="1">Uncharacterized protein</fullName>
    </submittedName>
</protein>